<dbReference type="Pfam" id="PF13621">
    <property type="entry name" value="Cupin_8"/>
    <property type="match status" value="1"/>
</dbReference>
<dbReference type="SMART" id="SM00558">
    <property type="entry name" value="JmjC"/>
    <property type="match status" value="1"/>
</dbReference>
<dbReference type="PROSITE" id="PS51184">
    <property type="entry name" value="JMJC"/>
    <property type="match status" value="1"/>
</dbReference>
<evidence type="ECO:0000256" key="3">
    <source>
        <dbReference type="ARBA" id="ARBA00037342"/>
    </source>
</evidence>
<dbReference type="PANTHER" id="PTHR12461:SF43">
    <property type="entry name" value="HSPB1-ASSOCIATED PROTEIN 1"/>
    <property type="match status" value="1"/>
</dbReference>
<comment type="subcellular location">
    <subcellularLocation>
        <location evidence="1">Cytoplasm</location>
    </subcellularLocation>
</comment>
<proteinExistence type="predicted"/>
<organism evidence="5 6">
    <name type="scientific">Nezara viridula</name>
    <name type="common">Southern green stink bug</name>
    <name type="synonym">Cimex viridulus</name>
    <dbReference type="NCBI Taxonomy" id="85310"/>
    <lineage>
        <taxon>Eukaryota</taxon>
        <taxon>Metazoa</taxon>
        <taxon>Ecdysozoa</taxon>
        <taxon>Arthropoda</taxon>
        <taxon>Hexapoda</taxon>
        <taxon>Insecta</taxon>
        <taxon>Pterygota</taxon>
        <taxon>Neoptera</taxon>
        <taxon>Paraneoptera</taxon>
        <taxon>Hemiptera</taxon>
        <taxon>Heteroptera</taxon>
        <taxon>Panheteroptera</taxon>
        <taxon>Pentatomomorpha</taxon>
        <taxon>Pentatomoidea</taxon>
        <taxon>Pentatomidae</taxon>
        <taxon>Pentatominae</taxon>
        <taxon>Nezara</taxon>
    </lineage>
</organism>
<name>A0A9P0HA21_NEZVI</name>
<feature type="domain" description="JmjC" evidence="4">
    <location>
        <begin position="70"/>
        <end position="243"/>
    </location>
</feature>
<comment type="function">
    <text evidence="3">May play a role in cellular stress response.</text>
</comment>
<keyword evidence="2" id="KW-0963">Cytoplasm</keyword>
<dbReference type="Proteomes" id="UP001152798">
    <property type="component" value="Chromosome 4"/>
</dbReference>
<gene>
    <name evidence="5" type="ORF">NEZAVI_LOCUS7867</name>
</gene>
<evidence type="ECO:0000313" key="6">
    <source>
        <dbReference type="Proteomes" id="UP001152798"/>
    </source>
</evidence>
<keyword evidence="6" id="KW-1185">Reference proteome</keyword>
<protein>
    <recommendedName>
        <fullName evidence="4">JmjC domain-containing protein</fullName>
    </recommendedName>
</protein>
<dbReference type="OrthoDB" id="438164at2759"/>
<dbReference type="InterPro" id="IPR014710">
    <property type="entry name" value="RmlC-like_jellyroll"/>
</dbReference>
<evidence type="ECO:0000259" key="4">
    <source>
        <dbReference type="PROSITE" id="PS51184"/>
    </source>
</evidence>
<dbReference type="PANTHER" id="PTHR12461">
    <property type="entry name" value="HYPOXIA-INDUCIBLE FACTOR 1 ALPHA INHIBITOR-RELATED"/>
    <property type="match status" value="1"/>
</dbReference>
<dbReference type="InterPro" id="IPR003347">
    <property type="entry name" value="JmjC_dom"/>
</dbReference>
<sequence length="367" mass="42766">MSSEKITSSEVPLLFKNSLHWNILNWSVDEWNYFLNDSSVKYPFRVGSRLCSLEPQWERSCEIANMTFSDFFKKFNEENNLKNWWYFDYKHIEEWLSGKADKMDINWKDFGHPEITAKGSTLWIGTKGAHTPCHVDTYGCNLVAQLYGKKRWFLFPPSETNNLKPTRVPYEESSVYSQINFSCGCSDFSAIANIYMVDLEPGDVLFVPFHWWHYVENLSSAISVNTWIPCKRDEICRVEESLVKYFIASVCKNVSPEELKFILNPNEDDLPDSDEIRNLQELSWCLNHCSERENKVSHNNDSENNVEITKITSDVLIEFLKLKCKENYGVVNRSVNNNLIRNNVINAFCNPEVITLVRKKLLNSQLS</sequence>
<dbReference type="InterPro" id="IPR041667">
    <property type="entry name" value="Cupin_8"/>
</dbReference>
<dbReference type="Gene3D" id="2.60.120.10">
    <property type="entry name" value="Jelly Rolls"/>
    <property type="match status" value="1"/>
</dbReference>
<dbReference type="EMBL" id="OV725080">
    <property type="protein sequence ID" value="CAH1398165.1"/>
    <property type="molecule type" value="Genomic_DNA"/>
</dbReference>
<evidence type="ECO:0000256" key="1">
    <source>
        <dbReference type="ARBA" id="ARBA00004496"/>
    </source>
</evidence>
<dbReference type="GO" id="GO:0005737">
    <property type="term" value="C:cytoplasm"/>
    <property type="evidence" value="ECO:0007669"/>
    <property type="project" value="UniProtKB-SubCell"/>
</dbReference>
<dbReference type="AlphaFoldDB" id="A0A9P0HA21"/>
<evidence type="ECO:0000256" key="2">
    <source>
        <dbReference type="ARBA" id="ARBA00022490"/>
    </source>
</evidence>
<reference evidence="5" key="1">
    <citation type="submission" date="2022-01" db="EMBL/GenBank/DDBJ databases">
        <authorList>
            <person name="King R."/>
        </authorList>
    </citation>
    <scope>NUCLEOTIDE SEQUENCE</scope>
</reference>
<evidence type="ECO:0000313" key="5">
    <source>
        <dbReference type="EMBL" id="CAH1398165.1"/>
    </source>
</evidence>
<accession>A0A9P0HA21</accession>
<dbReference type="SUPFAM" id="SSF51197">
    <property type="entry name" value="Clavaminate synthase-like"/>
    <property type="match status" value="1"/>
</dbReference>